<proteinExistence type="predicted"/>
<name>A0AAD9R3H4_ACRCE</name>
<evidence type="ECO:0000313" key="2">
    <source>
        <dbReference type="Proteomes" id="UP001249851"/>
    </source>
</evidence>
<evidence type="ECO:0000313" key="1">
    <source>
        <dbReference type="EMBL" id="KAK2572337.1"/>
    </source>
</evidence>
<dbReference type="EMBL" id="JARQWQ010000004">
    <property type="protein sequence ID" value="KAK2572337.1"/>
    <property type="molecule type" value="Genomic_DNA"/>
</dbReference>
<reference evidence="1" key="1">
    <citation type="journal article" date="2023" name="G3 (Bethesda)">
        <title>Whole genome assembly and annotation of the endangered Caribbean coral Acropora cervicornis.</title>
        <authorList>
            <person name="Selwyn J.D."/>
            <person name="Vollmer S.V."/>
        </authorList>
    </citation>
    <scope>NUCLEOTIDE SEQUENCE</scope>
    <source>
        <strain evidence="1">K2</strain>
    </source>
</reference>
<dbReference type="Proteomes" id="UP001249851">
    <property type="component" value="Unassembled WGS sequence"/>
</dbReference>
<keyword evidence="2" id="KW-1185">Reference proteome</keyword>
<protein>
    <submittedName>
        <fullName evidence="1">Uncharacterized protein</fullName>
    </submittedName>
</protein>
<gene>
    <name evidence="1" type="ORF">P5673_002565</name>
</gene>
<organism evidence="1 2">
    <name type="scientific">Acropora cervicornis</name>
    <name type="common">Staghorn coral</name>
    <dbReference type="NCBI Taxonomy" id="6130"/>
    <lineage>
        <taxon>Eukaryota</taxon>
        <taxon>Metazoa</taxon>
        <taxon>Cnidaria</taxon>
        <taxon>Anthozoa</taxon>
        <taxon>Hexacorallia</taxon>
        <taxon>Scleractinia</taxon>
        <taxon>Astrocoeniina</taxon>
        <taxon>Acroporidae</taxon>
        <taxon>Acropora</taxon>
    </lineage>
</organism>
<dbReference type="AlphaFoldDB" id="A0AAD9R3H4"/>
<accession>A0AAD9R3H4</accession>
<reference evidence="1" key="2">
    <citation type="journal article" date="2023" name="Science">
        <title>Genomic signatures of disease resistance in endangered staghorn corals.</title>
        <authorList>
            <person name="Vollmer S.V."/>
            <person name="Selwyn J.D."/>
            <person name="Despard B.A."/>
            <person name="Roesel C.L."/>
        </authorList>
    </citation>
    <scope>NUCLEOTIDE SEQUENCE</scope>
    <source>
        <strain evidence="1">K2</strain>
    </source>
</reference>
<comment type="caution">
    <text evidence="1">The sequence shown here is derived from an EMBL/GenBank/DDBJ whole genome shotgun (WGS) entry which is preliminary data.</text>
</comment>
<sequence length="62" mass="7334">MKFTVTPAFTRETEQQPRGTAINPEKYRRCMRLRIESIKWFLLMFTESRVSVGLKLGNILSR</sequence>